<evidence type="ECO:0000256" key="5">
    <source>
        <dbReference type="ARBA" id="ARBA00022723"/>
    </source>
</evidence>
<keyword evidence="3" id="KW-0349">Heme</keyword>
<keyword evidence="4 11" id="KW-0812">Transmembrane</keyword>
<keyword evidence="5" id="KW-0479">Metal-binding</keyword>
<comment type="caution">
    <text evidence="12">The sequence shown here is derived from an EMBL/GenBank/DDBJ whole genome shotgun (WGS) entry which is preliminary data.</text>
</comment>
<accession>A0A9Q0QX68</accession>
<dbReference type="GO" id="GO:0016020">
    <property type="term" value="C:membrane"/>
    <property type="evidence" value="ECO:0007669"/>
    <property type="project" value="UniProtKB-SubCell"/>
</dbReference>
<dbReference type="InterPro" id="IPR036396">
    <property type="entry name" value="Cyt_P450_sf"/>
</dbReference>
<keyword evidence="13" id="KW-1185">Reference proteome</keyword>
<dbReference type="EMBL" id="JAMYWD010000003">
    <property type="protein sequence ID" value="KAJ4975328.1"/>
    <property type="molecule type" value="Genomic_DNA"/>
</dbReference>
<evidence type="ECO:0000256" key="3">
    <source>
        <dbReference type="ARBA" id="ARBA00022617"/>
    </source>
</evidence>
<keyword evidence="8" id="KW-0408">Iron</keyword>
<keyword evidence="9" id="KW-0503">Monooxygenase</keyword>
<sequence>MMMGESAFISIVGVLCILVVWCGWKVLEWIWWRPKMLERLLVEQGIRLTPYKLLIGDVKEQLRLLVEARSKPMNLSHDIIPRVLPFHLQTIQKYGKKSASWEGTTPRLYIMDPDLIRDILGNKFGHFGLVKQNPLGWFLVRGLITYEGEKWAKHRRIINPAFHMEKLKVDIPSHPFNFKQ</sequence>
<organism evidence="12 13">
    <name type="scientific">Protea cynaroides</name>
    <dbReference type="NCBI Taxonomy" id="273540"/>
    <lineage>
        <taxon>Eukaryota</taxon>
        <taxon>Viridiplantae</taxon>
        <taxon>Streptophyta</taxon>
        <taxon>Embryophyta</taxon>
        <taxon>Tracheophyta</taxon>
        <taxon>Spermatophyta</taxon>
        <taxon>Magnoliopsida</taxon>
        <taxon>Proteales</taxon>
        <taxon>Proteaceae</taxon>
        <taxon>Protea</taxon>
    </lineage>
</organism>
<evidence type="ECO:0000256" key="9">
    <source>
        <dbReference type="ARBA" id="ARBA00023033"/>
    </source>
</evidence>
<reference evidence="12" key="1">
    <citation type="journal article" date="2023" name="Plant J.">
        <title>The genome of the king protea, Protea cynaroides.</title>
        <authorList>
            <person name="Chang J."/>
            <person name="Duong T.A."/>
            <person name="Schoeman C."/>
            <person name="Ma X."/>
            <person name="Roodt D."/>
            <person name="Barker N."/>
            <person name="Li Z."/>
            <person name="Van de Peer Y."/>
            <person name="Mizrachi E."/>
        </authorList>
    </citation>
    <scope>NUCLEOTIDE SEQUENCE</scope>
    <source>
        <tissue evidence="12">Young leaves</tissue>
    </source>
</reference>
<evidence type="ECO:0000256" key="8">
    <source>
        <dbReference type="ARBA" id="ARBA00023004"/>
    </source>
</evidence>
<dbReference type="PANTHER" id="PTHR24282">
    <property type="entry name" value="CYTOCHROME P450 FAMILY MEMBER"/>
    <property type="match status" value="1"/>
</dbReference>
<dbReference type="GO" id="GO:0004497">
    <property type="term" value="F:monooxygenase activity"/>
    <property type="evidence" value="ECO:0007669"/>
    <property type="project" value="UniProtKB-KW"/>
</dbReference>
<protein>
    <recommendedName>
        <fullName evidence="14">Cytochrome P450</fullName>
    </recommendedName>
</protein>
<dbReference type="InterPro" id="IPR050665">
    <property type="entry name" value="Cytochrome_P450_Monooxygen"/>
</dbReference>
<evidence type="ECO:0000313" key="13">
    <source>
        <dbReference type="Proteomes" id="UP001141806"/>
    </source>
</evidence>
<comment type="subcellular location">
    <subcellularLocation>
        <location evidence="1">Membrane</location>
    </subcellularLocation>
</comment>
<dbReference type="SUPFAM" id="SSF48264">
    <property type="entry name" value="Cytochrome P450"/>
    <property type="match status" value="1"/>
</dbReference>
<evidence type="ECO:0000256" key="7">
    <source>
        <dbReference type="ARBA" id="ARBA00023002"/>
    </source>
</evidence>
<dbReference type="Gene3D" id="1.10.630.10">
    <property type="entry name" value="Cytochrome P450"/>
    <property type="match status" value="1"/>
</dbReference>
<evidence type="ECO:0000256" key="1">
    <source>
        <dbReference type="ARBA" id="ARBA00004370"/>
    </source>
</evidence>
<dbReference type="GO" id="GO:0005506">
    <property type="term" value="F:iron ion binding"/>
    <property type="evidence" value="ECO:0007669"/>
    <property type="project" value="InterPro"/>
</dbReference>
<proteinExistence type="inferred from homology"/>
<dbReference type="PANTHER" id="PTHR24282:SF255">
    <property type="entry name" value="CYTOCHROME P450 72A11-RELATED"/>
    <property type="match status" value="1"/>
</dbReference>
<evidence type="ECO:0000256" key="11">
    <source>
        <dbReference type="SAM" id="Phobius"/>
    </source>
</evidence>
<dbReference type="InterPro" id="IPR001128">
    <property type="entry name" value="Cyt_P450"/>
</dbReference>
<keyword evidence="6 11" id="KW-1133">Transmembrane helix</keyword>
<dbReference type="GO" id="GO:0016705">
    <property type="term" value="F:oxidoreductase activity, acting on paired donors, with incorporation or reduction of molecular oxygen"/>
    <property type="evidence" value="ECO:0007669"/>
    <property type="project" value="InterPro"/>
</dbReference>
<dbReference type="Pfam" id="PF00067">
    <property type="entry name" value="p450"/>
    <property type="match status" value="1"/>
</dbReference>
<keyword evidence="10 11" id="KW-0472">Membrane</keyword>
<name>A0A9Q0QX68_9MAGN</name>
<evidence type="ECO:0000256" key="2">
    <source>
        <dbReference type="ARBA" id="ARBA00010617"/>
    </source>
</evidence>
<dbReference type="OrthoDB" id="1470350at2759"/>
<gene>
    <name evidence="12" type="ORF">NE237_000434</name>
</gene>
<evidence type="ECO:0000256" key="10">
    <source>
        <dbReference type="ARBA" id="ARBA00023136"/>
    </source>
</evidence>
<dbReference type="Proteomes" id="UP001141806">
    <property type="component" value="Unassembled WGS sequence"/>
</dbReference>
<evidence type="ECO:0000256" key="6">
    <source>
        <dbReference type="ARBA" id="ARBA00022989"/>
    </source>
</evidence>
<evidence type="ECO:0000313" key="12">
    <source>
        <dbReference type="EMBL" id="KAJ4975328.1"/>
    </source>
</evidence>
<dbReference type="GO" id="GO:0020037">
    <property type="term" value="F:heme binding"/>
    <property type="evidence" value="ECO:0007669"/>
    <property type="project" value="InterPro"/>
</dbReference>
<keyword evidence="7" id="KW-0560">Oxidoreductase</keyword>
<dbReference type="AlphaFoldDB" id="A0A9Q0QX68"/>
<evidence type="ECO:0000256" key="4">
    <source>
        <dbReference type="ARBA" id="ARBA00022692"/>
    </source>
</evidence>
<feature type="transmembrane region" description="Helical" evidence="11">
    <location>
        <begin position="6"/>
        <end position="27"/>
    </location>
</feature>
<evidence type="ECO:0008006" key="14">
    <source>
        <dbReference type="Google" id="ProtNLM"/>
    </source>
</evidence>
<comment type="similarity">
    <text evidence="2">Belongs to the cytochrome P450 family.</text>
</comment>